<evidence type="ECO:0000256" key="3">
    <source>
        <dbReference type="ARBA" id="ARBA00023163"/>
    </source>
</evidence>
<organism evidence="5 6">
    <name type="scientific">Paenibacillus gallinarum</name>
    <dbReference type="NCBI Taxonomy" id="2762232"/>
    <lineage>
        <taxon>Bacteria</taxon>
        <taxon>Bacillati</taxon>
        <taxon>Bacillota</taxon>
        <taxon>Bacilli</taxon>
        <taxon>Bacillales</taxon>
        <taxon>Paenibacillaceae</taxon>
        <taxon>Paenibacillus</taxon>
    </lineage>
</organism>
<evidence type="ECO:0000259" key="4">
    <source>
        <dbReference type="PROSITE" id="PS50987"/>
    </source>
</evidence>
<protein>
    <submittedName>
        <fullName evidence="5">Helix-turn-helix transcriptional regulator</fullName>
    </submittedName>
</protein>
<accession>A0ABR8SZW3</accession>
<evidence type="ECO:0000313" key="6">
    <source>
        <dbReference type="Proteomes" id="UP000608071"/>
    </source>
</evidence>
<dbReference type="EMBL" id="JACSQL010000004">
    <property type="protein sequence ID" value="MBD7968833.1"/>
    <property type="molecule type" value="Genomic_DNA"/>
</dbReference>
<dbReference type="PANTHER" id="PTHR43132:SF6">
    <property type="entry name" value="HTH-TYPE TRANSCRIPTIONAL REPRESSOR CZRA"/>
    <property type="match status" value="1"/>
</dbReference>
<dbReference type="SMART" id="SM00418">
    <property type="entry name" value="HTH_ARSR"/>
    <property type="match status" value="1"/>
</dbReference>
<dbReference type="Pfam" id="PF01022">
    <property type="entry name" value="HTH_5"/>
    <property type="match status" value="1"/>
</dbReference>
<evidence type="ECO:0000256" key="2">
    <source>
        <dbReference type="ARBA" id="ARBA00023125"/>
    </source>
</evidence>
<dbReference type="InterPro" id="IPR011991">
    <property type="entry name" value="ArsR-like_HTH"/>
</dbReference>
<keyword evidence="2" id="KW-0238">DNA-binding</keyword>
<dbReference type="PANTHER" id="PTHR43132">
    <property type="entry name" value="ARSENICAL RESISTANCE OPERON REPRESSOR ARSR-RELATED"/>
    <property type="match status" value="1"/>
</dbReference>
<dbReference type="InterPro" id="IPR001845">
    <property type="entry name" value="HTH_ArsR_DNA-bd_dom"/>
</dbReference>
<evidence type="ECO:0000313" key="5">
    <source>
        <dbReference type="EMBL" id="MBD7968833.1"/>
    </source>
</evidence>
<evidence type="ECO:0000256" key="1">
    <source>
        <dbReference type="ARBA" id="ARBA00023015"/>
    </source>
</evidence>
<keyword evidence="3" id="KW-0804">Transcription</keyword>
<dbReference type="InterPro" id="IPR036388">
    <property type="entry name" value="WH-like_DNA-bd_sf"/>
</dbReference>
<dbReference type="SUPFAM" id="SSF46785">
    <property type="entry name" value="Winged helix' DNA-binding domain"/>
    <property type="match status" value="1"/>
</dbReference>
<sequence length="124" mass="14327">MENQKIIPIEDCDATCSGSDTSLDNLRNSLLDKTTSVQMADWFKAFSDPTRLRIIDALLQRELCVHDLTVLLDMGQSAISHQLRSLRNMRIVKRRKEGKTVYYSLDDGHIEQIFIQTLQHIKHE</sequence>
<keyword evidence="6" id="KW-1185">Reference proteome</keyword>
<dbReference type="PRINTS" id="PR00778">
    <property type="entry name" value="HTHARSR"/>
</dbReference>
<dbReference type="InterPro" id="IPR036390">
    <property type="entry name" value="WH_DNA-bd_sf"/>
</dbReference>
<keyword evidence="1" id="KW-0805">Transcription regulation</keyword>
<dbReference type="CDD" id="cd00090">
    <property type="entry name" value="HTH_ARSR"/>
    <property type="match status" value="1"/>
</dbReference>
<feature type="domain" description="HTH arsR-type" evidence="4">
    <location>
        <begin position="31"/>
        <end position="124"/>
    </location>
</feature>
<dbReference type="PROSITE" id="PS50987">
    <property type="entry name" value="HTH_ARSR_2"/>
    <property type="match status" value="1"/>
</dbReference>
<comment type="caution">
    <text evidence="5">The sequence shown here is derived from an EMBL/GenBank/DDBJ whole genome shotgun (WGS) entry which is preliminary data.</text>
</comment>
<dbReference type="RefSeq" id="WP_191800219.1">
    <property type="nucleotide sequence ID" value="NZ_JACSQL010000004.1"/>
</dbReference>
<dbReference type="InterPro" id="IPR051011">
    <property type="entry name" value="Metal_resp_trans_reg"/>
</dbReference>
<dbReference type="NCBIfam" id="NF033788">
    <property type="entry name" value="HTH_metalloreg"/>
    <property type="match status" value="1"/>
</dbReference>
<name>A0ABR8SZW3_9BACL</name>
<gene>
    <name evidence="5" type="ORF">H9647_12225</name>
</gene>
<proteinExistence type="predicted"/>
<dbReference type="Gene3D" id="1.10.10.10">
    <property type="entry name" value="Winged helix-like DNA-binding domain superfamily/Winged helix DNA-binding domain"/>
    <property type="match status" value="1"/>
</dbReference>
<dbReference type="Proteomes" id="UP000608071">
    <property type="component" value="Unassembled WGS sequence"/>
</dbReference>
<reference evidence="5 6" key="1">
    <citation type="submission" date="2020-08" db="EMBL/GenBank/DDBJ databases">
        <title>A Genomic Blueprint of the Chicken Gut Microbiome.</title>
        <authorList>
            <person name="Gilroy R."/>
            <person name="Ravi A."/>
            <person name="Getino M."/>
            <person name="Pursley I."/>
            <person name="Horton D.L."/>
            <person name="Alikhan N.-F."/>
            <person name="Baker D."/>
            <person name="Gharbi K."/>
            <person name="Hall N."/>
            <person name="Watson M."/>
            <person name="Adriaenssens E.M."/>
            <person name="Foster-Nyarko E."/>
            <person name="Jarju S."/>
            <person name="Secka A."/>
            <person name="Antonio M."/>
            <person name="Oren A."/>
            <person name="Chaudhuri R."/>
            <person name="La Ragione R.M."/>
            <person name="Hildebrand F."/>
            <person name="Pallen M.J."/>
        </authorList>
    </citation>
    <scope>NUCLEOTIDE SEQUENCE [LARGE SCALE GENOMIC DNA]</scope>
    <source>
        <strain evidence="5 6">Sa2BVA9</strain>
    </source>
</reference>